<dbReference type="InterPro" id="IPR056823">
    <property type="entry name" value="TEN-like_YD-shell"/>
</dbReference>
<dbReference type="Pfam" id="PF14412">
    <property type="entry name" value="AHH"/>
    <property type="match status" value="1"/>
</dbReference>
<dbReference type="NCBIfam" id="TIGR03696">
    <property type="entry name" value="Rhs_assc_core"/>
    <property type="match status" value="1"/>
</dbReference>
<feature type="domain" description="Teneurin-like YD-shell" evidence="4">
    <location>
        <begin position="497"/>
        <end position="780"/>
    </location>
</feature>
<keyword evidence="6" id="KW-1185">Reference proteome</keyword>
<accession>A0A8E2I3V1</accession>
<evidence type="ECO:0000256" key="2">
    <source>
        <dbReference type="SAM" id="MobiDB-lite"/>
    </source>
</evidence>
<evidence type="ECO:0000313" key="5">
    <source>
        <dbReference type="EMBL" id="OOP66242.1"/>
    </source>
</evidence>
<keyword evidence="3" id="KW-1133">Transmembrane helix</keyword>
<feature type="domain" description="Teneurin-like YD-shell" evidence="4">
    <location>
        <begin position="240"/>
        <end position="328"/>
    </location>
</feature>
<feature type="compositionally biased region" description="Polar residues" evidence="2">
    <location>
        <begin position="124"/>
        <end position="139"/>
    </location>
</feature>
<evidence type="ECO:0000313" key="6">
    <source>
        <dbReference type="Proteomes" id="UP000189761"/>
    </source>
</evidence>
<name>A0A8E2I3V1_9BACI</name>
<proteinExistence type="predicted"/>
<dbReference type="InterPro" id="IPR032871">
    <property type="entry name" value="AHH_dom_containing"/>
</dbReference>
<gene>
    <name evidence="5" type="ORF">BWZ43_22025</name>
</gene>
<dbReference type="Pfam" id="PF25023">
    <property type="entry name" value="TEN_YD-shell"/>
    <property type="match status" value="3"/>
</dbReference>
<dbReference type="EMBL" id="MTLA01000344">
    <property type="protein sequence ID" value="OOP66242.1"/>
    <property type="molecule type" value="Genomic_DNA"/>
</dbReference>
<protein>
    <recommendedName>
        <fullName evidence="4">Teneurin-like YD-shell domain-containing protein</fullName>
    </recommendedName>
</protein>
<comment type="caution">
    <text evidence="5">The sequence shown here is derived from an EMBL/GenBank/DDBJ whole genome shotgun (WGS) entry which is preliminary data.</text>
</comment>
<organism evidence="5 6">
    <name type="scientific">Heyndrickxia oleronia</name>
    <dbReference type="NCBI Taxonomy" id="38875"/>
    <lineage>
        <taxon>Bacteria</taxon>
        <taxon>Bacillati</taxon>
        <taxon>Bacillota</taxon>
        <taxon>Bacilli</taxon>
        <taxon>Bacillales</taxon>
        <taxon>Bacillaceae</taxon>
        <taxon>Heyndrickxia</taxon>
    </lineage>
</organism>
<keyword evidence="3" id="KW-0472">Membrane</keyword>
<dbReference type="NCBIfam" id="TIGR01643">
    <property type="entry name" value="YD_repeat_2x"/>
    <property type="match status" value="5"/>
</dbReference>
<feature type="domain" description="Teneurin-like YD-shell" evidence="4">
    <location>
        <begin position="75"/>
        <end position="222"/>
    </location>
</feature>
<dbReference type="AlphaFoldDB" id="A0A8E2I3V1"/>
<evidence type="ECO:0000256" key="1">
    <source>
        <dbReference type="ARBA" id="ARBA00022737"/>
    </source>
</evidence>
<evidence type="ECO:0000256" key="3">
    <source>
        <dbReference type="SAM" id="Phobius"/>
    </source>
</evidence>
<dbReference type="PANTHER" id="PTHR32305:SF17">
    <property type="entry name" value="TRNA NUCLEASE WAPA"/>
    <property type="match status" value="1"/>
</dbReference>
<dbReference type="Proteomes" id="UP000189761">
    <property type="component" value="Unassembled WGS sequence"/>
</dbReference>
<dbReference type="Gene3D" id="2.180.10.10">
    <property type="entry name" value="RHS repeat-associated core"/>
    <property type="match status" value="2"/>
</dbReference>
<dbReference type="PANTHER" id="PTHR32305">
    <property type="match status" value="1"/>
</dbReference>
<sequence length="934" mass="106454">MNQLKSDGTYSVTQFEYKDNRISAIIDPNGRRTDFTYQNEMLTKVQEPQEINGVKDPSDRPGTEYSIDIANKSSIITYPEGNHETYYSNDQYVTIKKIDSDGMETTYTLDENYNPTTIIEDGHPTTNTYDNKGNLTSTTDPEHHTISYEYTTFSNIAKMIDSNQNPTFYTYNAKGDLLSIKYPDTGTETYQYDSYGDIQSITHPNDSTENINYDYKTNLKTVESFDPFLNKTKSVTDHQDNVLERTDGKGNSFTYTYDEKNELTTVSDPNKKITKYEYDANGNITKITNSKNKETNFEYDGQNNLQKEKNALGDETRYQYDLNGNLEKTLLPNDHIIINNYDYSVDQLKSIEVNGMTMWGYGYDSSGSVTTICEGDFPCKGSDVLKTISYKDDGSVDTIVDRGNLINYTDLGTKQVLKYQVGNETESLQFSINSMDKLSSITKNGDTTPLATFDYEKGGIPKLVRYKNGYSIEMYYNHNRLSKYMLNNSSTQEPLDTYTFDYDANNNITKIYSEKNGTTSYTYDDKLDQLKKEKLPDGTTISYEYDEVGNRISKSITKSGDSKVTQYSYNDANQLIKVGEKTYQYDKNGNLKNDGSNEYIFNDLNQLEEIKDQTGKTISKYTYDEEGKRISSITGTDTIHYFYDGNQVIYETNSENQILREYTYNDAGQPLTMTSNGKTYYYLYNQHGDVIALTDDNGKEVASYTYDAWGNILTQSGDIASENPYRYAGYRFDENSKLYYLVDRYYNSETAIFLSKDSEEGDVENPISLNGYNYGNNNPVMMIDPNGHFAFLIPVAYAATIAVLGVGVVYYFIKSLNAVGNLINQSFARVKSRPKYRSNYEIHHIVAQKAKKAQFARGILKNVGITVNDSINLISIKTGLHRRMHTNVYYSTINTLMGNAYNKRNSYSKNHKNVVALLRAVRVWLTAKSISSPF</sequence>
<dbReference type="InterPro" id="IPR022385">
    <property type="entry name" value="Rhs_assc_core"/>
</dbReference>
<feature type="transmembrane region" description="Helical" evidence="3">
    <location>
        <begin position="789"/>
        <end position="813"/>
    </location>
</feature>
<keyword evidence="1" id="KW-0677">Repeat</keyword>
<dbReference type="InterPro" id="IPR050708">
    <property type="entry name" value="T6SS_VgrG/RHS"/>
</dbReference>
<evidence type="ECO:0000259" key="4">
    <source>
        <dbReference type="Pfam" id="PF25023"/>
    </source>
</evidence>
<keyword evidence="3" id="KW-0812">Transmembrane</keyword>
<feature type="region of interest" description="Disordered" evidence="2">
    <location>
        <begin position="114"/>
        <end position="140"/>
    </location>
</feature>
<dbReference type="InterPro" id="IPR006530">
    <property type="entry name" value="YD"/>
</dbReference>
<reference evidence="5 6" key="1">
    <citation type="submission" date="2017-01" db="EMBL/GenBank/DDBJ databases">
        <title>Draft genome sequence of Bacillus oleronius.</title>
        <authorList>
            <person name="Allam M."/>
        </authorList>
    </citation>
    <scope>NUCLEOTIDE SEQUENCE [LARGE SCALE GENOMIC DNA]</scope>
    <source>
        <strain evidence="5 6">DSM 9356</strain>
    </source>
</reference>